<dbReference type="AlphaFoldDB" id="A0A9D1HRE3"/>
<evidence type="ECO:0000256" key="1">
    <source>
        <dbReference type="ARBA" id="ARBA00003535"/>
    </source>
</evidence>
<organism evidence="6 7">
    <name type="scientific">Candidatus Fimiplasma intestinipullorum</name>
    <dbReference type="NCBI Taxonomy" id="2840825"/>
    <lineage>
        <taxon>Bacteria</taxon>
        <taxon>Bacillati</taxon>
        <taxon>Bacillota</taxon>
        <taxon>Clostridia</taxon>
        <taxon>Eubacteriales</taxon>
        <taxon>Candidatus Fimiplasma</taxon>
    </lineage>
</organism>
<evidence type="ECO:0000256" key="3">
    <source>
        <dbReference type="ARBA" id="ARBA00022630"/>
    </source>
</evidence>
<sequence>MFITIRNKKMQLPIIQGGMGVGISLSRLAGHMAGLGGMGVISAAHPGYAYPGFETQPFETNLKAIKEEIKKAKELAAGKGLVGVNIMVAMRRYGEMVKAVIEGGADAIISGAGLPLELPKYTEGHDILIAPIVSSARAAQLILRTWDKRYGRTADFIVIEGHEAGGHLGFKEEDLVADHCQDNETIFNEVKAAIAPFEKKYAYEIPVFLAGGMYDGKDLAHALQLGAAGVQMATRFICTEECDAALAYKQAFVNAQKEDIVLVKSPVGMMARAINNPFVQKLNAGKRIERTRCYQCLIPCDPKTTPYCITEALIRAVKGDVEDGLVFCGSNAYRNDGIYPLFQVVNQIMQECEENL</sequence>
<evidence type="ECO:0000256" key="2">
    <source>
        <dbReference type="ARBA" id="ARBA00013457"/>
    </source>
</evidence>
<keyword evidence="4" id="KW-0288">FMN</keyword>
<dbReference type="Gene3D" id="3.20.20.70">
    <property type="entry name" value="Aldolase class I"/>
    <property type="match status" value="1"/>
</dbReference>
<evidence type="ECO:0000256" key="4">
    <source>
        <dbReference type="ARBA" id="ARBA00022643"/>
    </source>
</evidence>
<dbReference type="GO" id="GO:0018580">
    <property type="term" value="F:nitronate monooxygenase activity"/>
    <property type="evidence" value="ECO:0007669"/>
    <property type="project" value="InterPro"/>
</dbReference>
<dbReference type="PANTHER" id="PTHR32332">
    <property type="entry name" value="2-NITROPROPANE DIOXYGENASE"/>
    <property type="match status" value="1"/>
</dbReference>
<dbReference type="Pfam" id="PF03060">
    <property type="entry name" value="NMO"/>
    <property type="match status" value="1"/>
</dbReference>
<dbReference type="InterPro" id="IPR013785">
    <property type="entry name" value="Aldolase_TIM"/>
</dbReference>
<reference evidence="6" key="2">
    <citation type="journal article" date="2021" name="PeerJ">
        <title>Extensive microbial diversity within the chicken gut microbiome revealed by metagenomics and culture.</title>
        <authorList>
            <person name="Gilroy R."/>
            <person name="Ravi A."/>
            <person name="Getino M."/>
            <person name="Pursley I."/>
            <person name="Horton D.L."/>
            <person name="Alikhan N.F."/>
            <person name="Baker D."/>
            <person name="Gharbi K."/>
            <person name="Hall N."/>
            <person name="Watson M."/>
            <person name="Adriaenssens E.M."/>
            <person name="Foster-Nyarko E."/>
            <person name="Jarju S."/>
            <person name="Secka A."/>
            <person name="Antonio M."/>
            <person name="Oren A."/>
            <person name="Chaudhuri R.R."/>
            <person name="La Ragione R."/>
            <person name="Hildebrand F."/>
            <person name="Pallen M.J."/>
        </authorList>
    </citation>
    <scope>NUCLEOTIDE SEQUENCE</scope>
    <source>
        <strain evidence="6">CHK195-11698</strain>
    </source>
</reference>
<evidence type="ECO:0000313" key="6">
    <source>
        <dbReference type="EMBL" id="HIU14114.1"/>
    </source>
</evidence>
<comment type="caution">
    <text evidence="6">The sequence shown here is derived from an EMBL/GenBank/DDBJ whole genome shotgun (WGS) entry which is preliminary data.</text>
</comment>
<accession>A0A9D1HRE3</accession>
<dbReference type="CDD" id="cd04730">
    <property type="entry name" value="NPD_like"/>
    <property type="match status" value="1"/>
</dbReference>
<gene>
    <name evidence="6" type="ORF">IAD15_08605</name>
</gene>
<dbReference type="EMBL" id="DVMJ01000072">
    <property type="protein sequence ID" value="HIU14114.1"/>
    <property type="molecule type" value="Genomic_DNA"/>
</dbReference>
<protein>
    <recommendedName>
        <fullName evidence="2">Probable nitronate monooxygenase</fullName>
    </recommendedName>
</protein>
<keyword evidence="5" id="KW-0560">Oxidoreductase</keyword>
<name>A0A9D1HRE3_9FIRM</name>
<keyword evidence="6" id="KW-0503">Monooxygenase</keyword>
<proteinExistence type="predicted"/>
<keyword evidence="3" id="KW-0285">Flavoprotein</keyword>
<reference evidence="6" key="1">
    <citation type="submission" date="2020-10" db="EMBL/GenBank/DDBJ databases">
        <authorList>
            <person name="Gilroy R."/>
        </authorList>
    </citation>
    <scope>NUCLEOTIDE SEQUENCE</scope>
    <source>
        <strain evidence="6">CHK195-11698</strain>
    </source>
</reference>
<evidence type="ECO:0000256" key="5">
    <source>
        <dbReference type="ARBA" id="ARBA00023002"/>
    </source>
</evidence>
<dbReference type="InterPro" id="IPR004136">
    <property type="entry name" value="NMO"/>
</dbReference>
<dbReference type="PANTHER" id="PTHR32332:SF18">
    <property type="entry name" value="2-NITROPROPANE DIOXYGENASE"/>
    <property type="match status" value="1"/>
</dbReference>
<dbReference type="Proteomes" id="UP000824175">
    <property type="component" value="Unassembled WGS sequence"/>
</dbReference>
<comment type="function">
    <text evidence="1">Nitronate monooxygenase that uses molecular oxygen to catalyze the oxidative denitrification of alkyl nitronates. Acts on propionate 3-nitronate (P3N), the presumed physiological substrate. Probably functions in the detoxification of P3N, a metabolic poison produced by plants and fungi as a defense mechanism.</text>
</comment>
<evidence type="ECO:0000313" key="7">
    <source>
        <dbReference type="Proteomes" id="UP000824175"/>
    </source>
</evidence>
<dbReference type="SUPFAM" id="SSF51412">
    <property type="entry name" value="Inosine monophosphate dehydrogenase (IMPDH)"/>
    <property type="match status" value="1"/>
</dbReference>